<name>A0A1X7QWP9_9SACH</name>
<comment type="catalytic activity">
    <reaction evidence="22">
        <text>32-hydroxylanosterol + reduced [NADPH--hemoprotein reductase] + O2 = 32-oxolanosterol + oxidized [NADPH--hemoprotein reductase] + 2 H2O + H(+)</text>
        <dbReference type="Rhea" id="RHEA:75107"/>
        <dbReference type="Rhea" id="RHEA-COMP:11964"/>
        <dbReference type="Rhea" id="RHEA-COMP:11965"/>
        <dbReference type="ChEBI" id="CHEBI:15377"/>
        <dbReference type="ChEBI" id="CHEBI:15378"/>
        <dbReference type="ChEBI" id="CHEBI:15379"/>
        <dbReference type="ChEBI" id="CHEBI:57618"/>
        <dbReference type="ChEBI" id="CHEBI:58210"/>
        <dbReference type="ChEBI" id="CHEBI:166681"/>
        <dbReference type="ChEBI" id="CHEBI:166806"/>
    </reaction>
    <physiologicalReaction direction="left-to-right" evidence="22">
        <dbReference type="Rhea" id="RHEA:75108"/>
    </physiologicalReaction>
</comment>
<keyword evidence="13" id="KW-0472">Membrane</keyword>
<evidence type="ECO:0000256" key="22">
    <source>
        <dbReference type="ARBA" id="ARBA00047379"/>
    </source>
</evidence>
<comment type="catalytic activity">
    <reaction evidence="26">
        <text>32-oxolanosterol + reduced [NADPH--hemoprotein reductase] + O2 = 4,4-dimethyl-5alpha-cholesta-8,14,24-trien-3beta-ol + formate + oxidized [NADPH--hemoprotein reductase] + H2O + 2 H(+)</text>
        <dbReference type="Rhea" id="RHEA:75111"/>
        <dbReference type="Rhea" id="RHEA-COMP:11964"/>
        <dbReference type="Rhea" id="RHEA-COMP:11965"/>
        <dbReference type="ChEBI" id="CHEBI:15377"/>
        <dbReference type="ChEBI" id="CHEBI:15378"/>
        <dbReference type="ChEBI" id="CHEBI:15379"/>
        <dbReference type="ChEBI" id="CHEBI:15740"/>
        <dbReference type="ChEBI" id="CHEBI:17813"/>
        <dbReference type="ChEBI" id="CHEBI:57618"/>
        <dbReference type="ChEBI" id="CHEBI:58210"/>
        <dbReference type="ChEBI" id="CHEBI:166681"/>
    </reaction>
    <physiologicalReaction direction="left-to-right" evidence="26">
        <dbReference type="Rhea" id="RHEA:75112"/>
    </physiologicalReaction>
</comment>
<dbReference type="PANTHER" id="PTHR24304">
    <property type="entry name" value="CYTOCHROME P450 FAMILY 7"/>
    <property type="match status" value="1"/>
</dbReference>
<evidence type="ECO:0000256" key="11">
    <source>
        <dbReference type="ARBA" id="ARBA00023033"/>
    </source>
</evidence>
<accession>A0A1X7QWP9</accession>
<dbReference type="GO" id="GO:0016020">
    <property type="term" value="C:membrane"/>
    <property type="evidence" value="ECO:0007669"/>
    <property type="project" value="UniProtKB-SubCell"/>
</dbReference>
<evidence type="ECO:0000256" key="16">
    <source>
        <dbReference type="ARBA" id="ARBA00037887"/>
    </source>
</evidence>
<evidence type="ECO:0000256" key="10">
    <source>
        <dbReference type="ARBA" id="ARBA00023011"/>
    </source>
</evidence>
<keyword evidence="9 30" id="KW-0408">Iron</keyword>
<dbReference type="GO" id="GO:0005506">
    <property type="term" value="F:iron ion binding"/>
    <property type="evidence" value="ECO:0007669"/>
    <property type="project" value="InterPro"/>
</dbReference>
<keyword evidence="5 30" id="KW-0349">Heme</keyword>
<dbReference type="InterPro" id="IPR001128">
    <property type="entry name" value="Cyt_P450"/>
</dbReference>
<dbReference type="GO" id="GO:0006696">
    <property type="term" value="P:ergosterol biosynthetic process"/>
    <property type="evidence" value="ECO:0007669"/>
    <property type="project" value="UniProtKB-ARBA"/>
</dbReference>
<comment type="cofactor">
    <cofactor evidence="1 30">
        <name>heme</name>
        <dbReference type="ChEBI" id="CHEBI:30413"/>
    </cofactor>
</comment>
<dbReference type="FunFam" id="1.10.630.10:FF:000033">
    <property type="entry name" value="14-alpha sterol demethylase"/>
    <property type="match status" value="1"/>
</dbReference>
<dbReference type="AlphaFoldDB" id="A0A1X7QWP9"/>
<evidence type="ECO:0000256" key="26">
    <source>
        <dbReference type="ARBA" id="ARBA00048479"/>
    </source>
</evidence>
<keyword evidence="8 31" id="KW-0560">Oxidoreductase</keyword>
<feature type="binding site" description="axial binding residue" evidence="30">
    <location>
        <position position="473"/>
    </location>
    <ligand>
        <name>heme</name>
        <dbReference type="ChEBI" id="CHEBI:30413"/>
    </ligand>
    <ligandPart>
        <name>Fe</name>
        <dbReference type="ChEBI" id="CHEBI:18248"/>
    </ligandPart>
</feature>
<evidence type="ECO:0000256" key="31">
    <source>
        <dbReference type="RuleBase" id="RU000461"/>
    </source>
</evidence>
<dbReference type="Pfam" id="PF00067">
    <property type="entry name" value="p450"/>
    <property type="match status" value="1"/>
</dbReference>
<evidence type="ECO:0000256" key="6">
    <source>
        <dbReference type="ARBA" id="ARBA00022723"/>
    </source>
</evidence>
<evidence type="ECO:0000256" key="4">
    <source>
        <dbReference type="ARBA" id="ARBA00022516"/>
    </source>
</evidence>
<comment type="subcellular location">
    <subcellularLocation>
        <location evidence="2">Membrane</location>
    </subcellularLocation>
</comment>
<evidence type="ECO:0000256" key="28">
    <source>
        <dbReference type="ARBA" id="ARBA00049163"/>
    </source>
</evidence>
<keyword evidence="10" id="KW-0756">Sterol biosynthesis</keyword>
<evidence type="ECO:0000256" key="3">
    <source>
        <dbReference type="ARBA" id="ARBA00010617"/>
    </source>
</evidence>
<keyword evidence="11 31" id="KW-0503">Monooxygenase</keyword>
<comment type="catalytic activity">
    <reaction evidence="28">
        <text>lanosterol + reduced [NADPH--hemoprotein reductase] + O2 = 32-hydroxylanosterol + oxidized [NADPH--hemoprotein reductase] + H2O + H(+)</text>
        <dbReference type="Rhea" id="RHEA:75103"/>
        <dbReference type="Rhea" id="RHEA-COMP:11964"/>
        <dbReference type="Rhea" id="RHEA-COMP:11965"/>
        <dbReference type="ChEBI" id="CHEBI:15377"/>
        <dbReference type="ChEBI" id="CHEBI:15378"/>
        <dbReference type="ChEBI" id="CHEBI:15379"/>
        <dbReference type="ChEBI" id="CHEBI:16521"/>
        <dbReference type="ChEBI" id="CHEBI:57618"/>
        <dbReference type="ChEBI" id="CHEBI:58210"/>
        <dbReference type="ChEBI" id="CHEBI:166806"/>
    </reaction>
    <physiologicalReaction direction="left-to-right" evidence="28">
        <dbReference type="Rhea" id="RHEA:75104"/>
    </physiologicalReaction>
</comment>
<evidence type="ECO:0000313" key="33">
    <source>
        <dbReference type="Proteomes" id="UP000196158"/>
    </source>
</evidence>
<dbReference type="SUPFAM" id="SSF48264">
    <property type="entry name" value="Cytochrome P450"/>
    <property type="match status" value="1"/>
</dbReference>
<keyword evidence="32" id="KW-0808">Transferase</keyword>
<comment type="catalytic activity">
    <reaction evidence="29">
        <text>a 14alpha-formyl steroid + reduced [NADPH--hemoprotein reductase] + O2 = a Delta(14) steroid + formate + oxidized [NADPH--hemoprotein reductase] + H2O + 2 H(+)</text>
        <dbReference type="Rhea" id="RHEA:68068"/>
        <dbReference type="Rhea" id="RHEA-COMP:11964"/>
        <dbReference type="Rhea" id="RHEA-COMP:11965"/>
        <dbReference type="ChEBI" id="CHEBI:15377"/>
        <dbReference type="ChEBI" id="CHEBI:15378"/>
        <dbReference type="ChEBI" id="CHEBI:15379"/>
        <dbReference type="ChEBI" id="CHEBI:15740"/>
        <dbReference type="ChEBI" id="CHEBI:57618"/>
        <dbReference type="ChEBI" id="CHEBI:58210"/>
        <dbReference type="ChEBI" id="CHEBI:138031"/>
        <dbReference type="ChEBI" id="CHEBI:176902"/>
    </reaction>
    <physiologicalReaction direction="left-to-right" evidence="29">
        <dbReference type="Rhea" id="RHEA:68069"/>
    </physiologicalReaction>
</comment>
<sequence>MSDTTQSASLVAQIFNYAGIALSYFNALPLGQRISIIVLAPFVYHITWQLLYSLRKDHTPLVFSWIPWVGSAIPYGTQPYVFFEKCNKQYGDIFSFLLLGRIMTVYLGPKGHEFIFNAKLKEVSAEAAYSHLTTPVFGKGVIYDVPNNKLMDQKKFVKGALTKEAFKTYVPLFVEEIVKYLKTSPNFNVNENNSGKINVMVTQPEMTIFTAARTLLGKELRDKLDTDFAYLFTDLDRGFTPLNFVFPNIPSATNKRRDHAQRTISNTYLSIIKKRRAENDIQDRDLIDELMKNSTYKDGTKMTDNEIANLLIGVLMGGQHTSAATSAWTLLHLAERPDVQEELYQEQVKVLDNFNRELSYDAVEEMALLNQTLKEVLRLHHPLHSLFRKVIKDMQVPNTQYVVPKDNFVLVSPGYTHLQENYFPNPHELNIHRWDNDSQSSYSVGEEIDYGFGSISKGVSSPYLPFGGGRHRCIGEHYAYCQLLTIFSVFIRHFKFRYETPDGTVPISDFTSMVTLPTGPAYIIWEKRVPGEQL</sequence>
<dbReference type="OrthoDB" id="1055148at2759"/>
<dbReference type="EMBL" id="FXLY01000002">
    <property type="protein sequence ID" value="SMN17842.1"/>
    <property type="molecule type" value="Genomic_DNA"/>
</dbReference>
<protein>
    <recommendedName>
        <fullName evidence="17">sterol 14alpha-demethylase</fullName>
        <ecNumber evidence="17">1.14.14.154</ecNumber>
    </recommendedName>
    <alternativeName>
        <fullName evidence="19">Cytochrome P450 51</fullName>
    </alternativeName>
    <alternativeName>
        <fullName evidence="21">Cytochrome P450-14DM</fullName>
    </alternativeName>
    <alternativeName>
        <fullName evidence="18">Cytochrome P450-LIA1</fullName>
    </alternativeName>
    <alternativeName>
        <fullName evidence="20">Sterol 14-alpha demethylase</fullName>
    </alternativeName>
</protein>
<keyword evidence="32" id="KW-0489">Methyltransferase</keyword>
<keyword evidence="15" id="KW-0753">Steroid metabolism</keyword>
<comment type="similarity">
    <text evidence="3 31">Belongs to the cytochrome P450 family.</text>
</comment>
<evidence type="ECO:0000256" key="9">
    <source>
        <dbReference type="ARBA" id="ARBA00023004"/>
    </source>
</evidence>
<comment type="catalytic activity">
    <reaction evidence="24">
        <text>lanosterol + 3 reduced [NADPH--hemoprotein reductase] + 3 O2 = 4,4-dimethyl-5alpha-cholesta-8,14,24-trien-3beta-ol + formate + 3 oxidized [NADPH--hemoprotein reductase] + 4 H2O + 4 H(+)</text>
        <dbReference type="Rhea" id="RHEA:25286"/>
        <dbReference type="Rhea" id="RHEA-COMP:11964"/>
        <dbReference type="Rhea" id="RHEA-COMP:11965"/>
        <dbReference type="ChEBI" id="CHEBI:15377"/>
        <dbReference type="ChEBI" id="CHEBI:15378"/>
        <dbReference type="ChEBI" id="CHEBI:15379"/>
        <dbReference type="ChEBI" id="CHEBI:15740"/>
        <dbReference type="ChEBI" id="CHEBI:16521"/>
        <dbReference type="ChEBI" id="CHEBI:17813"/>
        <dbReference type="ChEBI" id="CHEBI:57618"/>
        <dbReference type="ChEBI" id="CHEBI:58210"/>
        <dbReference type="EC" id="1.14.14.154"/>
    </reaction>
    <physiologicalReaction direction="left-to-right" evidence="24">
        <dbReference type="Rhea" id="RHEA:25287"/>
    </physiologicalReaction>
</comment>
<evidence type="ECO:0000313" key="32">
    <source>
        <dbReference type="EMBL" id="SMN17842.1"/>
    </source>
</evidence>
<dbReference type="InterPro" id="IPR017972">
    <property type="entry name" value="Cyt_P450_CS"/>
</dbReference>
<evidence type="ECO:0000256" key="29">
    <source>
        <dbReference type="ARBA" id="ARBA00049450"/>
    </source>
</evidence>
<keyword evidence="33" id="KW-1185">Reference proteome</keyword>
<dbReference type="EC" id="1.14.14.154" evidence="17"/>
<evidence type="ECO:0000256" key="18">
    <source>
        <dbReference type="ARBA" id="ARBA00042513"/>
    </source>
</evidence>
<keyword evidence="7" id="KW-0752">Steroid biosynthesis</keyword>
<keyword evidence="6 30" id="KW-0479">Metal-binding</keyword>
<keyword evidence="14" id="KW-1207">Sterol metabolism</keyword>
<proteinExistence type="inferred from homology"/>
<evidence type="ECO:0000256" key="19">
    <source>
        <dbReference type="ARBA" id="ARBA00042983"/>
    </source>
</evidence>
<comment type="catalytic activity">
    <reaction evidence="27">
        <text>a 14alpha-methyl steroid + reduced [NADPH--hemoprotein reductase] + O2 = a 14alpha-hydroxymethyl steroid + oxidized [NADPH--hemoprotein reductase] + H2O + H(+)</text>
        <dbReference type="Rhea" id="RHEA:68060"/>
        <dbReference type="Rhea" id="RHEA-COMP:11964"/>
        <dbReference type="Rhea" id="RHEA-COMP:11965"/>
        <dbReference type="ChEBI" id="CHEBI:15377"/>
        <dbReference type="ChEBI" id="CHEBI:15378"/>
        <dbReference type="ChEBI" id="CHEBI:15379"/>
        <dbReference type="ChEBI" id="CHEBI:57618"/>
        <dbReference type="ChEBI" id="CHEBI:58210"/>
        <dbReference type="ChEBI" id="CHEBI:138029"/>
        <dbReference type="ChEBI" id="CHEBI:176901"/>
    </reaction>
    <physiologicalReaction direction="left-to-right" evidence="27">
        <dbReference type="Rhea" id="RHEA:68061"/>
    </physiologicalReaction>
</comment>
<dbReference type="GO" id="GO:0008168">
    <property type="term" value="F:methyltransferase activity"/>
    <property type="evidence" value="ECO:0007669"/>
    <property type="project" value="UniProtKB-KW"/>
</dbReference>
<evidence type="ECO:0000256" key="30">
    <source>
        <dbReference type="PIRSR" id="PIRSR602403-1"/>
    </source>
</evidence>
<evidence type="ECO:0000256" key="27">
    <source>
        <dbReference type="ARBA" id="ARBA00048866"/>
    </source>
</evidence>
<evidence type="ECO:0000256" key="24">
    <source>
        <dbReference type="ARBA" id="ARBA00047670"/>
    </source>
</evidence>
<evidence type="ECO:0000256" key="1">
    <source>
        <dbReference type="ARBA" id="ARBA00001971"/>
    </source>
</evidence>
<dbReference type="InterPro" id="IPR050529">
    <property type="entry name" value="CYP450_sterol_14alpha_dmase"/>
</dbReference>
<evidence type="ECO:0000256" key="23">
    <source>
        <dbReference type="ARBA" id="ARBA00047587"/>
    </source>
</evidence>
<comment type="catalytic activity">
    <reaction evidence="25">
        <text>a 14alpha-methyl steroid + 3 reduced [NADPH--hemoprotein reductase] + 3 O2 = a Delta(14) steroid + formate + 3 oxidized [NADPH--hemoprotein reductase] + 4 H2O + 4 H(+)</text>
        <dbReference type="Rhea" id="RHEA:54028"/>
        <dbReference type="Rhea" id="RHEA-COMP:11964"/>
        <dbReference type="Rhea" id="RHEA-COMP:11965"/>
        <dbReference type="ChEBI" id="CHEBI:15377"/>
        <dbReference type="ChEBI" id="CHEBI:15378"/>
        <dbReference type="ChEBI" id="CHEBI:15379"/>
        <dbReference type="ChEBI" id="CHEBI:15740"/>
        <dbReference type="ChEBI" id="CHEBI:57618"/>
        <dbReference type="ChEBI" id="CHEBI:58210"/>
        <dbReference type="ChEBI" id="CHEBI:138029"/>
        <dbReference type="ChEBI" id="CHEBI:138031"/>
        <dbReference type="EC" id="1.14.14.154"/>
    </reaction>
    <physiologicalReaction direction="left-to-right" evidence="25">
        <dbReference type="Rhea" id="RHEA:54029"/>
    </physiologicalReaction>
</comment>
<organism evidence="32 33">
    <name type="scientific">Maudiozyma saulgeensis</name>
    <dbReference type="NCBI Taxonomy" id="1789683"/>
    <lineage>
        <taxon>Eukaryota</taxon>
        <taxon>Fungi</taxon>
        <taxon>Dikarya</taxon>
        <taxon>Ascomycota</taxon>
        <taxon>Saccharomycotina</taxon>
        <taxon>Saccharomycetes</taxon>
        <taxon>Saccharomycetales</taxon>
        <taxon>Saccharomycetaceae</taxon>
        <taxon>Maudiozyma</taxon>
    </lineage>
</organism>
<reference evidence="32 33" key="1">
    <citation type="submission" date="2017-04" db="EMBL/GenBank/DDBJ databases">
        <authorList>
            <person name="Afonso C.L."/>
            <person name="Miller P.J."/>
            <person name="Scott M.A."/>
            <person name="Spackman E."/>
            <person name="Goraichik I."/>
            <person name="Dimitrov K.M."/>
            <person name="Suarez D.L."/>
            <person name="Swayne D.E."/>
        </authorList>
    </citation>
    <scope>NUCLEOTIDE SEQUENCE [LARGE SCALE GENOMIC DNA]</scope>
</reference>
<keyword evidence="4" id="KW-0444">Lipid biosynthesis</keyword>
<comment type="pathway">
    <text evidence="16">Steroid biosynthesis; zymosterol biosynthesis; zymosterol from lanosterol: step 1/6.</text>
</comment>
<evidence type="ECO:0000256" key="20">
    <source>
        <dbReference type="ARBA" id="ARBA00043106"/>
    </source>
</evidence>
<dbReference type="PRINTS" id="PR00465">
    <property type="entry name" value="EP450IV"/>
</dbReference>
<dbReference type="PROSITE" id="PS00086">
    <property type="entry name" value="CYTOCHROME_P450"/>
    <property type="match status" value="1"/>
</dbReference>
<evidence type="ECO:0000256" key="15">
    <source>
        <dbReference type="ARBA" id="ARBA00023221"/>
    </source>
</evidence>
<dbReference type="Gene3D" id="1.10.630.10">
    <property type="entry name" value="Cytochrome P450"/>
    <property type="match status" value="1"/>
</dbReference>
<evidence type="ECO:0000256" key="17">
    <source>
        <dbReference type="ARBA" id="ARBA00038974"/>
    </source>
</evidence>
<dbReference type="STRING" id="1789683.A0A1X7QWP9"/>
<dbReference type="GO" id="GO:0032259">
    <property type="term" value="P:methylation"/>
    <property type="evidence" value="ECO:0007669"/>
    <property type="project" value="UniProtKB-KW"/>
</dbReference>
<keyword evidence="12" id="KW-0443">Lipid metabolism</keyword>
<comment type="catalytic activity">
    <reaction evidence="23">
        <text>a 14alpha-hydroxymethyl steroid + reduced [NADPH--hemoprotein reductase] + O2 = a 14alpha-formyl steroid + oxidized [NADPH--hemoprotein reductase] + 2 H2O + H(+)</text>
        <dbReference type="Rhea" id="RHEA:68064"/>
        <dbReference type="Rhea" id="RHEA-COMP:11964"/>
        <dbReference type="Rhea" id="RHEA-COMP:11965"/>
        <dbReference type="ChEBI" id="CHEBI:15377"/>
        <dbReference type="ChEBI" id="CHEBI:15378"/>
        <dbReference type="ChEBI" id="CHEBI:15379"/>
        <dbReference type="ChEBI" id="CHEBI:57618"/>
        <dbReference type="ChEBI" id="CHEBI:58210"/>
        <dbReference type="ChEBI" id="CHEBI:176901"/>
        <dbReference type="ChEBI" id="CHEBI:176902"/>
    </reaction>
    <physiologicalReaction direction="left-to-right" evidence="23">
        <dbReference type="Rhea" id="RHEA:68065"/>
    </physiologicalReaction>
</comment>
<dbReference type="PANTHER" id="PTHR24304:SF2">
    <property type="entry name" value="24-HYDROXYCHOLESTEROL 7-ALPHA-HYDROXYLASE"/>
    <property type="match status" value="1"/>
</dbReference>
<dbReference type="GO" id="GO:0008398">
    <property type="term" value="F:sterol 14-demethylase activity"/>
    <property type="evidence" value="ECO:0007669"/>
    <property type="project" value="UniProtKB-EC"/>
</dbReference>
<dbReference type="GO" id="GO:0020037">
    <property type="term" value="F:heme binding"/>
    <property type="evidence" value="ECO:0007669"/>
    <property type="project" value="InterPro"/>
</dbReference>
<evidence type="ECO:0000256" key="21">
    <source>
        <dbReference type="ARBA" id="ARBA00043156"/>
    </source>
</evidence>
<dbReference type="Proteomes" id="UP000196158">
    <property type="component" value="Unassembled WGS sequence"/>
</dbReference>
<dbReference type="CDD" id="cd11042">
    <property type="entry name" value="CYP51-like"/>
    <property type="match status" value="1"/>
</dbReference>
<dbReference type="InterPro" id="IPR036396">
    <property type="entry name" value="Cyt_P450_sf"/>
</dbReference>
<evidence type="ECO:0000256" key="13">
    <source>
        <dbReference type="ARBA" id="ARBA00023136"/>
    </source>
</evidence>
<evidence type="ECO:0000256" key="5">
    <source>
        <dbReference type="ARBA" id="ARBA00022617"/>
    </source>
</evidence>
<dbReference type="PRINTS" id="PR00385">
    <property type="entry name" value="P450"/>
</dbReference>
<evidence type="ECO:0000256" key="25">
    <source>
        <dbReference type="ARBA" id="ARBA00047702"/>
    </source>
</evidence>
<evidence type="ECO:0000256" key="2">
    <source>
        <dbReference type="ARBA" id="ARBA00004370"/>
    </source>
</evidence>
<evidence type="ECO:0000256" key="14">
    <source>
        <dbReference type="ARBA" id="ARBA00023166"/>
    </source>
</evidence>
<evidence type="ECO:0000256" key="8">
    <source>
        <dbReference type="ARBA" id="ARBA00023002"/>
    </source>
</evidence>
<dbReference type="InterPro" id="IPR002403">
    <property type="entry name" value="Cyt_P450_E_grp-IV"/>
</dbReference>
<gene>
    <name evidence="32" type="ORF">KASA_0Q02079G</name>
</gene>
<evidence type="ECO:0000256" key="12">
    <source>
        <dbReference type="ARBA" id="ARBA00023098"/>
    </source>
</evidence>
<evidence type="ECO:0000256" key="7">
    <source>
        <dbReference type="ARBA" id="ARBA00022955"/>
    </source>
</evidence>